<dbReference type="FunFam" id="3.40.50.790:FF:000004">
    <property type="entry name" value="Ribosomal L1 domain-containing 1-like 1"/>
    <property type="match status" value="1"/>
</dbReference>
<dbReference type="PANTHER" id="PTHR23105">
    <property type="entry name" value="RIBOSOMAL PROTEIN L7AE FAMILY MEMBER"/>
    <property type="match status" value="1"/>
</dbReference>
<keyword evidence="2" id="KW-1017">Isopeptide bond</keyword>
<dbReference type="InterPro" id="IPR028364">
    <property type="entry name" value="Ribosomal_uL1/biogenesis"/>
</dbReference>
<dbReference type="GO" id="GO:0005730">
    <property type="term" value="C:nucleolus"/>
    <property type="evidence" value="ECO:0007669"/>
    <property type="project" value="UniProtKB-SubCell"/>
</dbReference>
<evidence type="ECO:0000313" key="12">
    <source>
        <dbReference type="EMBL" id="RHZ64649.1"/>
    </source>
</evidence>
<comment type="subcellular location">
    <subcellularLocation>
        <location evidence="1">Nucleus</location>
        <location evidence="1">Nucleolus</location>
    </subcellularLocation>
</comment>
<dbReference type="OrthoDB" id="10251727at2759"/>
<dbReference type="Gene3D" id="3.40.50.790">
    <property type="match status" value="1"/>
</dbReference>
<keyword evidence="3" id="KW-0597">Phosphoprotein</keyword>
<proteinExistence type="inferred from homology"/>
<comment type="caution">
    <text evidence="12">The sequence shown here is derived from an EMBL/GenBank/DDBJ whole genome shotgun (WGS) entry which is preliminary data.</text>
</comment>
<evidence type="ECO:0000256" key="7">
    <source>
        <dbReference type="ARBA" id="ARBA00023242"/>
    </source>
</evidence>
<keyword evidence="6" id="KW-0175">Coiled coil</keyword>
<dbReference type="EMBL" id="PQFF01000293">
    <property type="protein sequence ID" value="RHZ64649.1"/>
    <property type="molecule type" value="Genomic_DNA"/>
</dbReference>
<evidence type="ECO:0000256" key="9">
    <source>
        <dbReference type="ARBA" id="ARBA00061550"/>
    </source>
</evidence>
<keyword evidence="7" id="KW-0539">Nucleus</keyword>
<evidence type="ECO:0000256" key="4">
    <source>
        <dbReference type="ARBA" id="ARBA00022843"/>
    </source>
</evidence>
<feature type="region of interest" description="Disordered" evidence="11">
    <location>
        <begin position="247"/>
        <end position="359"/>
    </location>
</feature>
<dbReference type="AlphaFoldDB" id="A0A397HNC8"/>
<comment type="function">
    <text evidence="8">Regulates cellular senescence through inhibition of PTEN translation. Acts as a pro-apoptotic regulator in response to DNA damage.</text>
</comment>
<evidence type="ECO:0000256" key="10">
    <source>
        <dbReference type="ARBA" id="ARBA00070787"/>
    </source>
</evidence>
<keyword evidence="4" id="KW-0832">Ubl conjugation</keyword>
<dbReference type="InterPro" id="IPR023674">
    <property type="entry name" value="Ribosomal_uL1-like"/>
</dbReference>
<feature type="compositionally biased region" description="Basic and acidic residues" evidence="11">
    <location>
        <begin position="247"/>
        <end position="268"/>
    </location>
</feature>
<gene>
    <name evidence="12" type="ORF">Glove_321g29</name>
</gene>
<dbReference type="Proteomes" id="UP000266861">
    <property type="component" value="Unassembled WGS sequence"/>
</dbReference>
<sequence>MGEIPTLNRELIEKAVTILLKYVSKQNEKNENELITDPIQFVWLIVSTHKFSDENKAKPINIPLKHPLYNSSTEICLITKDPQKDFKELVINQEAKNVKKVIGLSKLRKKYHPYEAKRLLCDSYDLFLADDRVINYLPKLLGKKFFEKKKQPIPVNLKDQKNFKKEIFKACNSTYMHFRPGTCLAIKIGTTDMTALQILENIEMGVSKIVDKIPKKWLNIQSLNIKTNTSTSLPIFNVLPHHISYEKKRKHDDEKDIGDKFMKDDKNNNKVRKLKEKESILSAKKKQHDEKGTGDKSLKDAKKDTGDKSLKDTKKGTGDKSLKDAKKNTGDKSLKDTKNNIKVKKLKEKKSSVLSSKKN</sequence>
<dbReference type="SUPFAM" id="SSF56808">
    <property type="entry name" value="Ribosomal protein L1"/>
    <property type="match status" value="1"/>
</dbReference>
<dbReference type="InterPro" id="IPR016095">
    <property type="entry name" value="Ribosomal_uL1_3-a/b-sand"/>
</dbReference>
<reference evidence="12 13" key="1">
    <citation type="submission" date="2018-08" db="EMBL/GenBank/DDBJ databases">
        <title>Genome and evolution of the arbuscular mycorrhizal fungus Diversispora epigaea (formerly Glomus versiforme) and its bacterial endosymbionts.</title>
        <authorList>
            <person name="Sun X."/>
            <person name="Fei Z."/>
            <person name="Harrison M."/>
        </authorList>
    </citation>
    <scope>NUCLEOTIDE SEQUENCE [LARGE SCALE GENOMIC DNA]</scope>
    <source>
        <strain evidence="12 13">IT104</strain>
    </source>
</reference>
<keyword evidence="5" id="KW-0007">Acetylation</keyword>
<evidence type="ECO:0000256" key="11">
    <source>
        <dbReference type="SAM" id="MobiDB-lite"/>
    </source>
</evidence>
<feature type="compositionally biased region" description="Basic and acidic residues" evidence="11">
    <location>
        <begin position="287"/>
        <end position="339"/>
    </location>
</feature>
<keyword evidence="13" id="KW-1185">Reference proteome</keyword>
<dbReference type="GO" id="GO:0003723">
    <property type="term" value="F:RNA binding"/>
    <property type="evidence" value="ECO:0007669"/>
    <property type="project" value="InterPro"/>
</dbReference>
<organism evidence="12 13">
    <name type="scientific">Diversispora epigaea</name>
    <dbReference type="NCBI Taxonomy" id="1348612"/>
    <lineage>
        <taxon>Eukaryota</taxon>
        <taxon>Fungi</taxon>
        <taxon>Fungi incertae sedis</taxon>
        <taxon>Mucoromycota</taxon>
        <taxon>Glomeromycotina</taxon>
        <taxon>Glomeromycetes</taxon>
        <taxon>Diversisporales</taxon>
        <taxon>Diversisporaceae</taxon>
        <taxon>Diversispora</taxon>
    </lineage>
</organism>
<protein>
    <recommendedName>
        <fullName evidence="10">Ribosomal L1 domain-containing protein 1</fullName>
    </recommendedName>
</protein>
<evidence type="ECO:0000256" key="1">
    <source>
        <dbReference type="ARBA" id="ARBA00004604"/>
    </source>
</evidence>
<evidence type="ECO:0000256" key="3">
    <source>
        <dbReference type="ARBA" id="ARBA00022553"/>
    </source>
</evidence>
<accession>A0A397HNC8</accession>
<evidence type="ECO:0000313" key="13">
    <source>
        <dbReference type="Proteomes" id="UP000266861"/>
    </source>
</evidence>
<evidence type="ECO:0000256" key="2">
    <source>
        <dbReference type="ARBA" id="ARBA00022499"/>
    </source>
</evidence>
<dbReference type="InterPro" id="IPR050257">
    <property type="entry name" value="eL8/uL1-like"/>
</dbReference>
<comment type="similarity">
    <text evidence="9">Belongs to the universal ribosomal protein uL1 family. Highly divergent.</text>
</comment>
<evidence type="ECO:0000256" key="6">
    <source>
        <dbReference type="ARBA" id="ARBA00023054"/>
    </source>
</evidence>
<evidence type="ECO:0000256" key="5">
    <source>
        <dbReference type="ARBA" id="ARBA00022990"/>
    </source>
</evidence>
<evidence type="ECO:0000256" key="8">
    <source>
        <dbReference type="ARBA" id="ARBA00054167"/>
    </source>
</evidence>
<name>A0A397HNC8_9GLOM</name>
<dbReference type="STRING" id="1348612.A0A397HNC8"/>
<dbReference type="Pfam" id="PF00687">
    <property type="entry name" value="Ribosomal_L1"/>
    <property type="match status" value="1"/>
</dbReference>
<dbReference type="CDD" id="cd00403">
    <property type="entry name" value="Ribosomal_L1"/>
    <property type="match status" value="1"/>
</dbReference>